<name>A0A6C0E1V5_9ZZZZ</name>
<evidence type="ECO:0000313" key="1">
    <source>
        <dbReference type="EMBL" id="QHT23127.1"/>
    </source>
</evidence>
<sequence length="301" mass="34657">MDPNSKNLKKTHPYNCESCNFSTVNKKDFSRHLATDKHKILTNPNLKAPKNPYVYCTCGKSYKHSSSLCAHKKKCNLKINNNVNASQVILQPTETKDTPSDKELIMMLVQENVKLSKDNHDFKEMMLELMKNGTHNVHTNSHNKTFNLQFFLNETCKDAMNIMDFVDSVKLQLSDLEKIGNAGFVNGISNIIIKNLKDLDVTKRPLHCTDSKREVLYVKDENKWEKENDEKDKMKKVINKISTKNIQQIPEWVDQHPDCKDGESRTNNQYLHIVSESMGCCEPANYDKIIHNVSKQVIVDK</sequence>
<accession>A0A6C0E1V5</accession>
<organism evidence="1">
    <name type="scientific">viral metagenome</name>
    <dbReference type="NCBI Taxonomy" id="1070528"/>
    <lineage>
        <taxon>unclassified sequences</taxon>
        <taxon>metagenomes</taxon>
        <taxon>organismal metagenomes</taxon>
    </lineage>
</organism>
<evidence type="ECO:0008006" key="2">
    <source>
        <dbReference type="Google" id="ProtNLM"/>
    </source>
</evidence>
<dbReference type="AlphaFoldDB" id="A0A6C0E1V5"/>
<protein>
    <recommendedName>
        <fullName evidence="2">C2H2-type domain-containing protein</fullName>
    </recommendedName>
</protein>
<dbReference type="Gene3D" id="3.30.160.60">
    <property type="entry name" value="Classic Zinc Finger"/>
    <property type="match status" value="1"/>
</dbReference>
<proteinExistence type="predicted"/>
<reference evidence="1" key="1">
    <citation type="journal article" date="2020" name="Nature">
        <title>Giant virus diversity and host interactions through global metagenomics.</title>
        <authorList>
            <person name="Schulz F."/>
            <person name="Roux S."/>
            <person name="Paez-Espino D."/>
            <person name="Jungbluth S."/>
            <person name="Walsh D.A."/>
            <person name="Denef V.J."/>
            <person name="McMahon K.D."/>
            <person name="Konstantinidis K.T."/>
            <person name="Eloe-Fadrosh E.A."/>
            <person name="Kyrpides N.C."/>
            <person name="Woyke T."/>
        </authorList>
    </citation>
    <scope>NUCLEOTIDE SEQUENCE</scope>
    <source>
        <strain evidence="1">GVMAG-M-3300023179-114</strain>
    </source>
</reference>
<dbReference type="EMBL" id="MN739725">
    <property type="protein sequence ID" value="QHT23127.1"/>
    <property type="molecule type" value="Genomic_DNA"/>
</dbReference>